<dbReference type="Proteomes" id="UP000467334">
    <property type="component" value="Unassembled WGS sequence"/>
</dbReference>
<dbReference type="EMBL" id="QRUB01000033">
    <property type="protein sequence ID" value="RGR25828.1"/>
    <property type="molecule type" value="Genomic_DNA"/>
</dbReference>
<reference evidence="3" key="2">
    <citation type="submission" date="2016-01" db="EMBL/GenBank/DDBJ databases">
        <authorList>
            <person name="McClelland M."/>
            <person name="Jain A."/>
            <person name="Saraogi P."/>
            <person name="Mendelson R."/>
            <person name="Westerman R."/>
            <person name="SanMiguel P."/>
            <person name="Csonka L."/>
        </authorList>
    </citation>
    <scope>NUCLEOTIDE SEQUENCE</scope>
    <source>
        <strain evidence="3">CL09T03C01</strain>
    </source>
</reference>
<name>A0A120A0T9_BACSE</name>
<evidence type="ECO:0000313" key="5">
    <source>
        <dbReference type="Proteomes" id="UP000056419"/>
    </source>
</evidence>
<evidence type="ECO:0000313" key="8">
    <source>
        <dbReference type="Proteomes" id="UP000467334"/>
    </source>
</evidence>
<dbReference type="EMBL" id="WCLE01000059">
    <property type="protein sequence ID" value="KAB5308887.1"/>
    <property type="molecule type" value="Genomic_DNA"/>
</dbReference>
<evidence type="ECO:0000313" key="7">
    <source>
        <dbReference type="Proteomes" id="UP000440773"/>
    </source>
</evidence>
<dbReference type="EMBL" id="LRGC01000019">
    <property type="protein sequence ID" value="KWR52556.1"/>
    <property type="molecule type" value="Genomic_DNA"/>
</dbReference>
<protein>
    <submittedName>
        <fullName evidence="3">Uncharacterized protein</fullName>
    </submittedName>
</protein>
<dbReference type="AlphaFoldDB" id="A0A120A0T9"/>
<dbReference type="Proteomes" id="UP000056419">
    <property type="component" value="Unassembled WGS sequence"/>
</dbReference>
<reference evidence="4 6" key="3">
    <citation type="submission" date="2018-08" db="EMBL/GenBank/DDBJ databases">
        <title>A genome reference for cultivated species of the human gut microbiota.</title>
        <authorList>
            <person name="Zou Y."/>
            <person name="Xue W."/>
            <person name="Luo G."/>
        </authorList>
    </citation>
    <scope>NUCLEOTIDE SEQUENCE [LARGE SCALE GENOMIC DNA]</scope>
    <source>
        <strain evidence="4 6">AF25-6</strain>
    </source>
</reference>
<gene>
    <name evidence="3" type="ORF">AA415_02808</name>
    <name evidence="4" type="ORF">DWY58_17505</name>
    <name evidence="2" type="ORF">F9958_16860</name>
    <name evidence="1" type="ORF">F9962_14710</name>
</gene>
<evidence type="ECO:0000313" key="1">
    <source>
        <dbReference type="EMBL" id="KAB5279783.1"/>
    </source>
</evidence>
<dbReference type="Proteomes" id="UP000440773">
    <property type="component" value="Unassembled WGS sequence"/>
</dbReference>
<dbReference type="PATRIC" id="fig|46506.5.peg.3029"/>
<evidence type="ECO:0000313" key="3">
    <source>
        <dbReference type="EMBL" id="KWR52556.1"/>
    </source>
</evidence>
<organism evidence="3 5">
    <name type="scientific">Bacteroides stercoris</name>
    <dbReference type="NCBI Taxonomy" id="46506"/>
    <lineage>
        <taxon>Bacteria</taxon>
        <taxon>Pseudomonadati</taxon>
        <taxon>Bacteroidota</taxon>
        <taxon>Bacteroidia</taxon>
        <taxon>Bacteroidales</taxon>
        <taxon>Bacteroidaceae</taxon>
        <taxon>Bacteroides</taxon>
    </lineage>
</organism>
<comment type="caution">
    <text evidence="3">The sequence shown here is derived from an EMBL/GenBank/DDBJ whole genome shotgun (WGS) entry which is preliminary data.</text>
</comment>
<proteinExistence type="predicted"/>
<evidence type="ECO:0000313" key="4">
    <source>
        <dbReference type="EMBL" id="RGR25828.1"/>
    </source>
</evidence>
<evidence type="ECO:0000313" key="6">
    <source>
        <dbReference type="Proteomes" id="UP000284161"/>
    </source>
</evidence>
<evidence type="ECO:0000313" key="2">
    <source>
        <dbReference type="EMBL" id="KAB5308887.1"/>
    </source>
</evidence>
<reference evidence="7 8" key="4">
    <citation type="journal article" date="2019" name="Nat. Med.">
        <title>A library of human gut bacterial isolates paired with longitudinal multiomics data enables mechanistic microbiome research.</title>
        <authorList>
            <person name="Poyet M."/>
            <person name="Groussin M."/>
            <person name="Gibbons S.M."/>
            <person name="Avila-Pacheco J."/>
            <person name="Jiang X."/>
            <person name="Kearney S.M."/>
            <person name="Perrotta A.R."/>
            <person name="Berdy B."/>
            <person name="Zhao S."/>
            <person name="Lieberman T.D."/>
            <person name="Swanson P.K."/>
            <person name="Smith M."/>
            <person name="Roesemann S."/>
            <person name="Alexander J.E."/>
            <person name="Rich S.A."/>
            <person name="Livny J."/>
            <person name="Vlamakis H."/>
            <person name="Clish C."/>
            <person name="Bullock K."/>
            <person name="Deik A."/>
            <person name="Scott J."/>
            <person name="Pierce K.A."/>
            <person name="Xavier R.J."/>
            <person name="Alm E.J."/>
        </authorList>
    </citation>
    <scope>NUCLEOTIDE SEQUENCE [LARGE SCALE GENOMIC DNA]</scope>
    <source>
        <strain evidence="1 7">BIOML-A17</strain>
        <strain evidence="2 8">BIOML-A6</strain>
    </source>
</reference>
<keyword evidence="5" id="KW-1185">Reference proteome</keyword>
<reference evidence="3 5" key="1">
    <citation type="journal article" date="2016" name="BMC Genomics">
        <title>Type VI secretion systems of human gut Bacteroidales segregate into three genetic architectures, two of which are contained on mobile genetic elements.</title>
        <authorList>
            <person name="Coyne M.J."/>
            <person name="Roelofs K.G."/>
            <person name="Comstock L.E."/>
        </authorList>
    </citation>
    <scope>NUCLEOTIDE SEQUENCE [LARGE SCALE GENOMIC DNA]</scope>
    <source>
        <strain evidence="3 5">CL09T03C01</strain>
    </source>
</reference>
<sequence length="210" mass="25221">MTMKILNRFIDDCVNVFQYRFMDTFQYFKERNKNKYLGDRFEEWVVKNSNISKDGCSDLDTGKIFWRLLDWRGDKYVEGYRPLSSSSPDLLLECAVDRSRIYKVGEIIAVECKWRSKVGFYLDRKDIEKYEVYMNINQLNRPIKSLFYVFGFGWVNDAPEHVYVVPARELYDYNKDTGQVTFPAKEGESEKLERLKRFKKKDNRCLMYIE</sequence>
<accession>A0A120A0T9</accession>
<dbReference type="EMBL" id="WCLP01000044">
    <property type="protein sequence ID" value="KAB5279783.1"/>
    <property type="molecule type" value="Genomic_DNA"/>
</dbReference>
<dbReference type="RefSeq" id="WP_082709335.1">
    <property type="nucleotide sequence ID" value="NZ_CP081913.1"/>
</dbReference>
<dbReference type="Proteomes" id="UP000284161">
    <property type="component" value="Unassembled WGS sequence"/>
</dbReference>